<accession>A0A813GDZ6</accession>
<dbReference type="EMBL" id="CAJNNV010028653">
    <property type="protein sequence ID" value="CAE8625379.1"/>
    <property type="molecule type" value="Genomic_DNA"/>
</dbReference>
<sequence>MASPVVLYPERPRSAGRERSSPPSRRTGRPSSASSLGRSPAATGAVGGHLSGNGIHLHFSGNGSGSGMNRQTSASAHLVLRNNSGSGLGSFGGLLTDTNIGGLLA</sequence>
<evidence type="ECO:0000256" key="1">
    <source>
        <dbReference type="SAM" id="MobiDB-lite"/>
    </source>
</evidence>
<feature type="region of interest" description="Disordered" evidence="1">
    <location>
        <begin position="86"/>
        <end position="105"/>
    </location>
</feature>
<evidence type="ECO:0000313" key="3">
    <source>
        <dbReference type="Proteomes" id="UP000654075"/>
    </source>
</evidence>
<proteinExistence type="predicted"/>
<dbReference type="Proteomes" id="UP000654075">
    <property type="component" value="Unassembled WGS sequence"/>
</dbReference>
<feature type="region of interest" description="Disordered" evidence="1">
    <location>
        <begin position="1"/>
        <end position="72"/>
    </location>
</feature>
<comment type="caution">
    <text evidence="2">The sequence shown here is derived from an EMBL/GenBank/DDBJ whole genome shotgun (WGS) entry which is preliminary data.</text>
</comment>
<gene>
    <name evidence="2" type="ORF">PGLA1383_LOCUS42380</name>
</gene>
<protein>
    <submittedName>
        <fullName evidence="2">Uncharacterized protein</fullName>
    </submittedName>
</protein>
<keyword evidence="3" id="KW-1185">Reference proteome</keyword>
<organism evidence="2 3">
    <name type="scientific">Polarella glacialis</name>
    <name type="common">Dinoflagellate</name>
    <dbReference type="NCBI Taxonomy" id="89957"/>
    <lineage>
        <taxon>Eukaryota</taxon>
        <taxon>Sar</taxon>
        <taxon>Alveolata</taxon>
        <taxon>Dinophyceae</taxon>
        <taxon>Suessiales</taxon>
        <taxon>Suessiaceae</taxon>
        <taxon>Polarella</taxon>
    </lineage>
</organism>
<evidence type="ECO:0000313" key="2">
    <source>
        <dbReference type="EMBL" id="CAE8625379.1"/>
    </source>
</evidence>
<name>A0A813GDZ6_POLGL</name>
<dbReference type="AlphaFoldDB" id="A0A813GDZ6"/>
<feature type="non-terminal residue" evidence="2">
    <location>
        <position position="1"/>
    </location>
</feature>
<reference evidence="2" key="1">
    <citation type="submission" date="2021-02" db="EMBL/GenBank/DDBJ databases">
        <authorList>
            <person name="Dougan E. K."/>
            <person name="Rhodes N."/>
            <person name="Thang M."/>
            <person name="Chan C."/>
        </authorList>
    </citation>
    <scope>NUCLEOTIDE SEQUENCE</scope>
</reference>
<feature type="compositionally biased region" description="Low complexity" evidence="1">
    <location>
        <begin position="21"/>
        <end position="35"/>
    </location>
</feature>
<feature type="compositionally biased region" description="Basic and acidic residues" evidence="1">
    <location>
        <begin position="10"/>
        <end position="20"/>
    </location>
</feature>